<feature type="domain" description="Subtilisin-like protease fibronectin type-III" evidence="5">
    <location>
        <begin position="73"/>
        <end position="171"/>
    </location>
</feature>
<dbReference type="Pfam" id="PF17766">
    <property type="entry name" value="fn3_6"/>
    <property type="match status" value="1"/>
</dbReference>
<keyword evidence="6" id="KW-0378">Hydrolase</keyword>
<dbReference type="AlphaFoldDB" id="A0A396GSE6"/>
<proteinExistence type="inferred from homology"/>
<dbReference type="GO" id="GO:0005576">
    <property type="term" value="C:extracellular region"/>
    <property type="evidence" value="ECO:0007669"/>
    <property type="project" value="UniProtKB-SubCell"/>
</dbReference>
<comment type="similarity">
    <text evidence="2">Belongs to the peptidase S8 family.</text>
</comment>
<evidence type="ECO:0000256" key="3">
    <source>
        <dbReference type="ARBA" id="ARBA00022729"/>
    </source>
</evidence>
<sequence length="174" mass="19176">MSQKVNKEAEFAFGAGLVNPTRALNPGLIYDMDEFGYVQFLCHEGYNGSTLSILIGSPVNCTSLLPGIGHDAINYPSMQLSVKRNTESTIGVFRRRVTNVGPGPTMYNATIKSPKGVEITVKPTSLIFYHTLQKKNFKVVVKAKSMASMKIVSGSLIWRNPRYIVRSPIVIYSS</sequence>
<dbReference type="EMBL" id="PSQE01000008">
    <property type="protein sequence ID" value="RHN42434.1"/>
    <property type="molecule type" value="Genomic_DNA"/>
</dbReference>
<organism evidence="6">
    <name type="scientific">Medicago truncatula</name>
    <name type="common">Barrel medic</name>
    <name type="synonym">Medicago tribuloides</name>
    <dbReference type="NCBI Taxonomy" id="3880"/>
    <lineage>
        <taxon>Eukaryota</taxon>
        <taxon>Viridiplantae</taxon>
        <taxon>Streptophyta</taxon>
        <taxon>Embryophyta</taxon>
        <taxon>Tracheophyta</taxon>
        <taxon>Spermatophyta</taxon>
        <taxon>Magnoliopsida</taxon>
        <taxon>eudicotyledons</taxon>
        <taxon>Gunneridae</taxon>
        <taxon>Pentapetalae</taxon>
        <taxon>rosids</taxon>
        <taxon>fabids</taxon>
        <taxon>Fabales</taxon>
        <taxon>Fabaceae</taxon>
        <taxon>Papilionoideae</taxon>
        <taxon>50 kb inversion clade</taxon>
        <taxon>NPAAA clade</taxon>
        <taxon>Hologalegina</taxon>
        <taxon>IRL clade</taxon>
        <taxon>Trifolieae</taxon>
        <taxon>Medicago</taxon>
    </lineage>
</organism>
<name>A0A396GSE6_MEDTR</name>
<dbReference type="GO" id="GO:0006508">
    <property type="term" value="P:proteolysis"/>
    <property type="evidence" value="ECO:0007669"/>
    <property type="project" value="InterPro"/>
</dbReference>
<dbReference type="PANTHER" id="PTHR10795">
    <property type="entry name" value="PROPROTEIN CONVERTASE SUBTILISIN/KEXIN"/>
    <property type="match status" value="1"/>
</dbReference>
<dbReference type="Gene3D" id="3.40.50.200">
    <property type="entry name" value="Peptidase S8/S53 domain"/>
    <property type="match status" value="1"/>
</dbReference>
<dbReference type="Proteomes" id="UP000265566">
    <property type="component" value="Chromosome 8"/>
</dbReference>
<evidence type="ECO:0000313" key="6">
    <source>
        <dbReference type="EMBL" id="RHN42434.1"/>
    </source>
</evidence>
<keyword evidence="4" id="KW-0325">Glycoprotein</keyword>
<dbReference type="InterPro" id="IPR036852">
    <property type="entry name" value="Peptidase_S8/S53_dom_sf"/>
</dbReference>
<comment type="caution">
    <text evidence="6">The sequence shown here is derived from an EMBL/GenBank/DDBJ whole genome shotgun (WGS) entry which is preliminary data.</text>
</comment>
<evidence type="ECO:0000256" key="1">
    <source>
        <dbReference type="ARBA" id="ARBA00004613"/>
    </source>
</evidence>
<evidence type="ECO:0000256" key="4">
    <source>
        <dbReference type="ARBA" id="ARBA00023180"/>
    </source>
</evidence>
<dbReference type="EC" id="3.4.21.25" evidence="6"/>
<evidence type="ECO:0000259" key="5">
    <source>
        <dbReference type="Pfam" id="PF17766"/>
    </source>
</evidence>
<dbReference type="InterPro" id="IPR041469">
    <property type="entry name" value="Subtilisin-like_FN3"/>
</dbReference>
<comment type="subcellular location">
    <subcellularLocation>
        <location evidence="1">Secreted</location>
    </subcellularLocation>
</comment>
<gene>
    <name evidence="6" type="ORF">MtrunA17_Chr8g0376851</name>
</gene>
<dbReference type="InterPro" id="IPR045051">
    <property type="entry name" value="SBT"/>
</dbReference>
<keyword evidence="3" id="KW-0732">Signal</keyword>
<evidence type="ECO:0000256" key="2">
    <source>
        <dbReference type="ARBA" id="ARBA00011073"/>
    </source>
</evidence>
<reference evidence="6" key="1">
    <citation type="journal article" date="2018" name="Nat. Plants">
        <title>Whole-genome landscape of Medicago truncatula symbiotic genes.</title>
        <authorList>
            <person name="Pecrix Y."/>
            <person name="Gamas P."/>
            <person name="Carrere S."/>
        </authorList>
    </citation>
    <scope>NUCLEOTIDE SEQUENCE</scope>
    <source>
        <tissue evidence="6">Leaves</tissue>
    </source>
</reference>
<dbReference type="Gene3D" id="2.60.40.2310">
    <property type="match status" value="1"/>
</dbReference>
<dbReference type="GO" id="GO:0004252">
    <property type="term" value="F:serine-type endopeptidase activity"/>
    <property type="evidence" value="ECO:0007669"/>
    <property type="project" value="InterPro"/>
</dbReference>
<dbReference type="Gramene" id="rna48875">
    <property type="protein sequence ID" value="RHN42434.1"/>
    <property type="gene ID" value="gene48875"/>
</dbReference>
<protein>
    <submittedName>
        <fullName evidence="6">Putative cucumisin</fullName>
        <ecNumber evidence="6">3.4.21.25</ecNumber>
    </submittedName>
</protein>
<accession>A0A396GSE6</accession>